<gene>
    <name evidence="2" type="ORF">ASZ90_001398</name>
</gene>
<dbReference type="Pfam" id="PF04306">
    <property type="entry name" value="DUF456"/>
    <property type="match status" value="1"/>
</dbReference>
<dbReference type="PANTHER" id="PTHR39165">
    <property type="entry name" value="IG HYPOTHETICAL 17883"/>
    <property type="match status" value="1"/>
</dbReference>
<dbReference type="AlphaFoldDB" id="A0A0W8G6I0"/>
<keyword evidence="1" id="KW-1133">Transmembrane helix</keyword>
<feature type="transmembrane region" description="Helical" evidence="1">
    <location>
        <begin position="91"/>
        <end position="121"/>
    </location>
</feature>
<accession>A0A0W8G6I0</accession>
<reference evidence="2" key="1">
    <citation type="journal article" date="2015" name="Proc. Natl. Acad. Sci. U.S.A.">
        <title>Networks of energetic and metabolic interactions define dynamics in microbial communities.</title>
        <authorList>
            <person name="Embree M."/>
            <person name="Liu J.K."/>
            <person name="Al-Bassam M.M."/>
            <person name="Zengler K."/>
        </authorList>
    </citation>
    <scope>NUCLEOTIDE SEQUENCE</scope>
</reference>
<protein>
    <recommendedName>
        <fullName evidence="3">DUF456 domain-containing protein</fullName>
    </recommendedName>
</protein>
<dbReference type="InterPro" id="IPR007403">
    <property type="entry name" value="DUF456"/>
</dbReference>
<feature type="transmembrane region" description="Helical" evidence="1">
    <location>
        <begin position="51"/>
        <end position="71"/>
    </location>
</feature>
<comment type="caution">
    <text evidence="2">The sequence shown here is derived from an EMBL/GenBank/DDBJ whole genome shotgun (WGS) entry which is preliminary data.</text>
</comment>
<dbReference type="EMBL" id="LNQE01000187">
    <property type="protein sequence ID" value="KUG28733.1"/>
    <property type="molecule type" value="Genomic_DNA"/>
</dbReference>
<proteinExistence type="predicted"/>
<evidence type="ECO:0000313" key="2">
    <source>
        <dbReference type="EMBL" id="KUG28733.1"/>
    </source>
</evidence>
<keyword evidence="1" id="KW-0472">Membrane</keyword>
<organism evidence="2">
    <name type="scientific">hydrocarbon metagenome</name>
    <dbReference type="NCBI Taxonomy" id="938273"/>
    <lineage>
        <taxon>unclassified sequences</taxon>
        <taxon>metagenomes</taxon>
        <taxon>ecological metagenomes</taxon>
    </lineage>
</organism>
<name>A0A0W8G6I0_9ZZZZ</name>
<keyword evidence="1" id="KW-0812">Transmembrane</keyword>
<evidence type="ECO:0000256" key="1">
    <source>
        <dbReference type="SAM" id="Phobius"/>
    </source>
</evidence>
<feature type="transmembrane region" description="Helical" evidence="1">
    <location>
        <begin position="6"/>
        <end position="39"/>
    </location>
</feature>
<dbReference type="PANTHER" id="PTHR39165:SF1">
    <property type="entry name" value="DUF456 DOMAIN-CONTAINING PROTEIN"/>
    <property type="match status" value="1"/>
</dbReference>
<feature type="transmembrane region" description="Helical" evidence="1">
    <location>
        <begin position="141"/>
        <end position="161"/>
    </location>
</feature>
<evidence type="ECO:0008006" key="3">
    <source>
        <dbReference type="Google" id="ProtNLM"/>
    </source>
</evidence>
<sequence>MSYVWATLYLALLFAVLGLHIVSLPANWVLLGLVALWGWLAPDAHFGWQFYALLVALALVGEVIEFVAQYYGAKKYGATGKGNLGGMLGAIAGALAGAPFFLGLGALAGAIAGAFFGCYFFERHQGRDKAEARHAAFGTMYGKVLGMAAKIGLGGAMWVAAVRKIWP</sequence>